<dbReference type="InterPro" id="IPR052553">
    <property type="entry name" value="CbiG_hydrolase"/>
</dbReference>
<dbReference type="SUPFAM" id="SSF159664">
    <property type="entry name" value="CobE/GbiG C-terminal domain-like"/>
    <property type="match status" value="1"/>
</dbReference>
<dbReference type="Pfam" id="PF11761">
    <property type="entry name" value="CbiG_mid"/>
    <property type="match status" value="1"/>
</dbReference>
<proteinExistence type="predicted"/>
<dbReference type="Proteomes" id="UP000593802">
    <property type="component" value="Chromosome"/>
</dbReference>
<evidence type="ECO:0000259" key="3">
    <source>
        <dbReference type="Pfam" id="PF11761"/>
    </source>
</evidence>
<protein>
    <submittedName>
        <fullName evidence="4">Cobalamin biosynthesis protein</fullName>
    </submittedName>
</protein>
<dbReference type="InterPro" id="IPR021744">
    <property type="entry name" value="CbiG_N"/>
</dbReference>
<evidence type="ECO:0000313" key="4">
    <source>
        <dbReference type="EMBL" id="BCJ86099.1"/>
    </source>
</evidence>
<dbReference type="RefSeq" id="WP_200760136.1">
    <property type="nucleotide sequence ID" value="NZ_AP023366.1"/>
</dbReference>
<gene>
    <name evidence="4" type="primary">cbiG</name>
    <name evidence="4" type="ORF">skT53_10840</name>
</gene>
<reference evidence="4 5" key="1">
    <citation type="submission" date="2020-08" db="EMBL/GenBank/DDBJ databases">
        <title>Complete Genome Sequence of Effusibacillus dendaii Strain skT53, Isolated from Farmland soil.</title>
        <authorList>
            <person name="Konishi T."/>
            <person name="Kawasaki H."/>
        </authorList>
    </citation>
    <scope>NUCLEOTIDE SEQUENCE [LARGE SCALE GENOMIC DNA]</scope>
    <source>
        <strain evidence="5">skT53</strain>
    </source>
</reference>
<dbReference type="PANTHER" id="PTHR37477:SF1">
    <property type="entry name" value="COBALT-PRECORRIN-5A HYDROLASE"/>
    <property type="match status" value="1"/>
</dbReference>
<dbReference type="SUPFAM" id="SSF159672">
    <property type="entry name" value="CbiG N-terminal domain-like"/>
    <property type="match status" value="1"/>
</dbReference>
<dbReference type="EMBL" id="AP023366">
    <property type="protein sequence ID" value="BCJ86099.1"/>
    <property type="molecule type" value="Genomic_DNA"/>
</dbReference>
<feature type="domain" description="CobE/GbiG C-terminal" evidence="1">
    <location>
        <begin position="246"/>
        <end position="363"/>
    </location>
</feature>
<organism evidence="4 5">
    <name type="scientific">Effusibacillus dendaii</name>
    <dbReference type="NCBI Taxonomy" id="2743772"/>
    <lineage>
        <taxon>Bacteria</taxon>
        <taxon>Bacillati</taxon>
        <taxon>Bacillota</taxon>
        <taxon>Bacilli</taxon>
        <taxon>Bacillales</taxon>
        <taxon>Alicyclobacillaceae</taxon>
        <taxon>Effusibacillus</taxon>
    </lineage>
</organism>
<dbReference type="AlphaFoldDB" id="A0A7I8DAW4"/>
<accession>A0A7I8DAW4</accession>
<name>A0A7I8DAW4_9BACL</name>
<feature type="domain" description="Cobalamin synthesis G N-terminal" evidence="2">
    <location>
        <begin position="61"/>
        <end position="140"/>
    </location>
</feature>
<dbReference type="GO" id="GO:0009236">
    <property type="term" value="P:cobalamin biosynthetic process"/>
    <property type="evidence" value="ECO:0007669"/>
    <property type="project" value="InterPro"/>
</dbReference>
<feature type="domain" description="Cobalamin biosynthesis central region" evidence="3">
    <location>
        <begin position="145"/>
        <end position="243"/>
    </location>
</feature>
<evidence type="ECO:0000259" key="1">
    <source>
        <dbReference type="Pfam" id="PF01890"/>
    </source>
</evidence>
<dbReference type="InterPro" id="IPR036518">
    <property type="entry name" value="CobE/GbiG_C_sf"/>
</dbReference>
<dbReference type="Pfam" id="PF01890">
    <property type="entry name" value="CbiG_C"/>
    <property type="match status" value="1"/>
</dbReference>
<dbReference type="KEGG" id="eff:skT53_10840"/>
<dbReference type="InterPro" id="IPR038029">
    <property type="entry name" value="GbiG_N_sf"/>
</dbReference>
<dbReference type="Gene3D" id="3.30.420.180">
    <property type="entry name" value="CobE/GbiG C-terminal domain"/>
    <property type="match status" value="1"/>
</dbReference>
<dbReference type="PANTHER" id="PTHR37477">
    <property type="entry name" value="COBALT-PRECORRIN-5A HYDROLASE"/>
    <property type="match status" value="1"/>
</dbReference>
<sequence>MRVAEQPKSFAIVGITKHGAELARRLAASMPDADLYLSEKFLQPGEEQTVYSFPTNVRLLLEQMFHRYEGWILLISLGAVVRMIAPVLKDKKVDPAVVVVDDKAQFAISVLSGHLGGANALTERVAAALGAAPVVTTASDVSNTIAVDLLGREFGWRIDDDRQVTPASAAVVNEEPVAVIQETGEPDWWKRKGAIPKQIRVAGSLQEARDSRPEGYHAVLWITDRLLTEAELSIAAYRVVYRPQSIVLGIGCNRGTSMEEIESAVLETLEQQGLSFKSVKCVATISLKKDEAGLLAVCEKYGWPLQAYEPDQLNQVDFPNPSETVYKYTGAYGVSEPAAMLAANTDQLLVEKVKSGNLTLSIARVNFSKAEVPV</sequence>
<evidence type="ECO:0000313" key="5">
    <source>
        <dbReference type="Proteomes" id="UP000593802"/>
    </source>
</evidence>
<dbReference type="Pfam" id="PF11760">
    <property type="entry name" value="CbiG_N"/>
    <property type="match status" value="1"/>
</dbReference>
<dbReference type="Gene3D" id="3.40.50.11220">
    <property type="match status" value="1"/>
</dbReference>
<evidence type="ECO:0000259" key="2">
    <source>
        <dbReference type="Pfam" id="PF11760"/>
    </source>
</evidence>
<dbReference type="InterPro" id="IPR002750">
    <property type="entry name" value="CobE/GbiG_C"/>
</dbReference>
<dbReference type="InterPro" id="IPR021745">
    <property type="entry name" value="CbiG_mid"/>
</dbReference>
<keyword evidence="5" id="KW-1185">Reference proteome</keyword>